<dbReference type="RefSeq" id="WP_237260181.1">
    <property type="nucleotide sequence ID" value="NZ_CP018477.1"/>
</dbReference>
<proteinExistence type="predicted"/>
<dbReference type="AlphaFoldDB" id="A0A286RAX3"/>
<reference evidence="3 4" key="1">
    <citation type="journal article" name="Front. Microbiol.">
        <title>Sugar Metabolism of the First Thermophilic Planctomycete Thermogutta terrifontis: Comparative Genomic and Transcriptomic Approaches.</title>
        <authorList>
            <person name="Elcheninov A.G."/>
            <person name="Menzel P."/>
            <person name="Gudbergsdottir S.R."/>
            <person name="Slesarev A.I."/>
            <person name="Kadnikov V.V."/>
            <person name="Krogh A."/>
            <person name="Bonch-Osmolovskaya E.A."/>
            <person name="Peng X."/>
            <person name="Kublanov I.V."/>
        </authorList>
    </citation>
    <scope>NUCLEOTIDE SEQUENCE [LARGE SCALE GENOMIC DNA]</scope>
    <source>
        <strain evidence="3 4">R1</strain>
    </source>
</reference>
<name>A0A286RAX3_9BACT</name>
<sequence length="360" mass="40287">MITPEPVPRANEKGTCGNLEPVGSRELLPRREMLSYMAAFGGAFLAAQGLVSPGEAAEDPAPTQAKRAPGKRYDMKKSINLWALPYPSKMSLRECLELCKEAGFDGVELNYALEGDLTPETSDAAVRDVARLVRQIGLEVSGLCSFLFWPYSFTHEDPQRRQRGIELAVDMIRTARLLETKNLLVIAGSTYVPWLPDDPPVPFEVCDQRAREALRKLIPVAEQAGISLNVENIFMNGYLHSPQELAAFVDSFGSSAVGVHFDTGNIAQYHFAEYWIPILGKRIRNVHLKEASKKVNEFNLHTFRPLLDGTTNWPAVLEALDSVGYRGYLTFEYFNPYPHWPEALVFHTSDALDRMLGRKS</sequence>
<organism evidence="3 4">
    <name type="scientific">Thermogutta terrifontis</name>
    <dbReference type="NCBI Taxonomy" id="1331910"/>
    <lineage>
        <taxon>Bacteria</taxon>
        <taxon>Pseudomonadati</taxon>
        <taxon>Planctomycetota</taxon>
        <taxon>Planctomycetia</taxon>
        <taxon>Pirellulales</taxon>
        <taxon>Thermoguttaceae</taxon>
        <taxon>Thermogutta</taxon>
    </lineage>
</organism>
<accession>A0A286RAX3</accession>
<dbReference type="InterPro" id="IPR050312">
    <property type="entry name" value="IolE/XylAMocC-like"/>
</dbReference>
<gene>
    <name evidence="3" type="ORF">THTE_0495</name>
</gene>
<dbReference type="Pfam" id="PF01261">
    <property type="entry name" value="AP_endonuc_2"/>
    <property type="match status" value="1"/>
</dbReference>
<dbReference type="InterPro" id="IPR013022">
    <property type="entry name" value="Xyl_isomerase-like_TIM-brl"/>
</dbReference>
<evidence type="ECO:0000313" key="4">
    <source>
        <dbReference type="Proteomes" id="UP000215086"/>
    </source>
</evidence>
<protein>
    <recommendedName>
        <fullName evidence="2">Xylose isomerase-like TIM barrel domain-containing protein</fullName>
    </recommendedName>
</protein>
<dbReference type="KEGG" id="ttf:THTE_0495"/>
<dbReference type="InterPro" id="IPR036237">
    <property type="entry name" value="Xyl_isomerase-like_sf"/>
</dbReference>
<evidence type="ECO:0000259" key="2">
    <source>
        <dbReference type="Pfam" id="PF01261"/>
    </source>
</evidence>
<dbReference type="PANTHER" id="PTHR12110">
    <property type="entry name" value="HYDROXYPYRUVATE ISOMERASE"/>
    <property type="match status" value="1"/>
</dbReference>
<dbReference type="Gene3D" id="3.20.20.150">
    <property type="entry name" value="Divalent-metal-dependent TIM barrel enzymes"/>
    <property type="match status" value="1"/>
</dbReference>
<evidence type="ECO:0000256" key="1">
    <source>
        <dbReference type="SAM" id="MobiDB-lite"/>
    </source>
</evidence>
<dbReference type="EMBL" id="CP018477">
    <property type="protein sequence ID" value="ASV73097.1"/>
    <property type="molecule type" value="Genomic_DNA"/>
</dbReference>
<feature type="region of interest" description="Disordered" evidence="1">
    <location>
        <begin position="1"/>
        <end position="22"/>
    </location>
</feature>
<dbReference type="Proteomes" id="UP000215086">
    <property type="component" value="Chromosome"/>
</dbReference>
<evidence type="ECO:0000313" key="3">
    <source>
        <dbReference type="EMBL" id="ASV73097.1"/>
    </source>
</evidence>
<keyword evidence="4" id="KW-1185">Reference proteome</keyword>
<dbReference type="SUPFAM" id="SSF51658">
    <property type="entry name" value="Xylose isomerase-like"/>
    <property type="match status" value="1"/>
</dbReference>
<feature type="domain" description="Xylose isomerase-like TIM barrel" evidence="2">
    <location>
        <begin position="96"/>
        <end position="341"/>
    </location>
</feature>